<protein>
    <submittedName>
        <fullName evidence="2">Uncharacterized protein</fullName>
    </submittedName>
</protein>
<dbReference type="EMBL" id="GBXM01072061">
    <property type="protein sequence ID" value="JAH36516.1"/>
    <property type="molecule type" value="Transcribed_RNA"/>
</dbReference>
<reference evidence="2" key="1">
    <citation type="submission" date="2014-11" db="EMBL/GenBank/DDBJ databases">
        <authorList>
            <person name="Amaro Gonzalez C."/>
        </authorList>
    </citation>
    <scope>NUCLEOTIDE SEQUENCE</scope>
</reference>
<proteinExistence type="predicted"/>
<feature type="signal peptide" evidence="1">
    <location>
        <begin position="1"/>
        <end position="24"/>
    </location>
</feature>
<keyword evidence="1" id="KW-0732">Signal</keyword>
<feature type="chain" id="PRO_5002432725" evidence="1">
    <location>
        <begin position="25"/>
        <end position="46"/>
    </location>
</feature>
<accession>A0A0E9S5F5</accession>
<sequence>MYKIYTFIHLMGLTISITLILTSSHCTSQLSPSNGPCWLEPRNLPP</sequence>
<organism evidence="2">
    <name type="scientific">Anguilla anguilla</name>
    <name type="common">European freshwater eel</name>
    <name type="synonym">Muraena anguilla</name>
    <dbReference type="NCBI Taxonomy" id="7936"/>
    <lineage>
        <taxon>Eukaryota</taxon>
        <taxon>Metazoa</taxon>
        <taxon>Chordata</taxon>
        <taxon>Craniata</taxon>
        <taxon>Vertebrata</taxon>
        <taxon>Euteleostomi</taxon>
        <taxon>Actinopterygii</taxon>
        <taxon>Neopterygii</taxon>
        <taxon>Teleostei</taxon>
        <taxon>Anguilliformes</taxon>
        <taxon>Anguillidae</taxon>
        <taxon>Anguilla</taxon>
    </lineage>
</organism>
<name>A0A0E9S5F5_ANGAN</name>
<evidence type="ECO:0000256" key="1">
    <source>
        <dbReference type="SAM" id="SignalP"/>
    </source>
</evidence>
<dbReference type="AlphaFoldDB" id="A0A0E9S5F5"/>
<reference evidence="2" key="2">
    <citation type="journal article" date="2015" name="Fish Shellfish Immunol.">
        <title>Early steps in the European eel (Anguilla anguilla)-Vibrio vulnificus interaction in the gills: Role of the RtxA13 toxin.</title>
        <authorList>
            <person name="Callol A."/>
            <person name="Pajuelo D."/>
            <person name="Ebbesson L."/>
            <person name="Teles M."/>
            <person name="MacKenzie S."/>
            <person name="Amaro C."/>
        </authorList>
    </citation>
    <scope>NUCLEOTIDE SEQUENCE</scope>
</reference>
<evidence type="ECO:0000313" key="2">
    <source>
        <dbReference type="EMBL" id="JAH36516.1"/>
    </source>
</evidence>